<protein>
    <recommendedName>
        <fullName evidence="1">Heterokaryon incompatibility domain-containing protein</fullName>
    </recommendedName>
</protein>
<evidence type="ECO:0000313" key="3">
    <source>
        <dbReference type="Proteomes" id="UP000241690"/>
    </source>
</evidence>
<organism evidence="2 3">
    <name type="scientific">Trichoderma harzianum CBS 226.95</name>
    <dbReference type="NCBI Taxonomy" id="983964"/>
    <lineage>
        <taxon>Eukaryota</taxon>
        <taxon>Fungi</taxon>
        <taxon>Dikarya</taxon>
        <taxon>Ascomycota</taxon>
        <taxon>Pezizomycotina</taxon>
        <taxon>Sordariomycetes</taxon>
        <taxon>Hypocreomycetidae</taxon>
        <taxon>Hypocreales</taxon>
        <taxon>Hypocreaceae</taxon>
        <taxon>Trichoderma</taxon>
    </lineage>
</organism>
<accession>A0A2T4AM21</accession>
<dbReference type="RefSeq" id="XP_024777804.1">
    <property type="nucleotide sequence ID" value="XM_024920751.1"/>
</dbReference>
<dbReference type="AlphaFoldDB" id="A0A2T4AM21"/>
<dbReference type="Pfam" id="PF06985">
    <property type="entry name" value="HET"/>
    <property type="match status" value="1"/>
</dbReference>
<reference evidence="2 3" key="1">
    <citation type="submission" date="2016-07" db="EMBL/GenBank/DDBJ databases">
        <title>Multiple horizontal gene transfer events from other fungi enriched the ability of initially mycotrophic Trichoderma (Ascomycota) to feed on dead plant biomass.</title>
        <authorList>
            <consortium name="DOE Joint Genome Institute"/>
            <person name="Aerts A."/>
            <person name="Atanasova L."/>
            <person name="Chenthamara K."/>
            <person name="Zhang J."/>
            <person name="Grujic M."/>
            <person name="Henrissat B."/>
            <person name="Kuo A."/>
            <person name="Salamov A."/>
            <person name="Lipzen A."/>
            <person name="Labutti K."/>
            <person name="Barry K."/>
            <person name="Miao Y."/>
            <person name="Rahimi M.J."/>
            <person name="Shen Q."/>
            <person name="Grigoriev I.V."/>
            <person name="Kubicek C.P."/>
            <person name="Druzhinina I.S."/>
        </authorList>
    </citation>
    <scope>NUCLEOTIDE SEQUENCE [LARGE SCALE GENOMIC DNA]</scope>
    <source>
        <strain evidence="2 3">CBS 226.95</strain>
    </source>
</reference>
<name>A0A2T4AM21_TRIHA</name>
<sequence>MSTHCRPCSGLSAETLIGLAEQEFSGHEFPASAHYQHHNSFHDLEQAANGGCNLCSLIVDCFKGIPWIRGESYQFSSCLWETPGIEIEGSAYDAAKQLALFDVKLSIGTDHVYLGDGLDKVRSFNTLLVQIGPTELPEESDDYAFPFLTLSLNGRDCFAEIGGIKIGRRKIHPDLGSPNQFKIARRWLQECRTHEACLMNKVPELPTRVVDIGLPDDKSVPRVFISQGAKADYIALSHCWGGRIASVLTSKAYHDYQKALPFSEISVNFKDTFRIARELGIQYVWIDSLCIIQDSKEDWEIESSRMGAVYRNATLTVSALVSAKSTVGILKTNESRFLGAPKSAKLRVYENSSKDEEVEVEWKSRDEENLRRLMNECALTSRGWTLQEYILSPRNLLYGDRQIYWRCPSMMISADATPEGNQFPDHKFQKASQVIYSDILAVAPETESDIKAVLEDYYELAETYSARQLTYGSDKHAAFSGIAQMIHPSIGGQYLAGLWTVDFKHGLLWYAEMASCRHVESHGAPSWSWMVTDASVLFSRIGILESTPFDVKILQYNGISQDAVKQFGQTESASVVVAGLTMPLIRSKQHVRARDRDDLVLGSVYYDEPSSADDGDMRNSIFTVDDQVLGQALISLHTDPGAHDIDIISNLFLEDNLLVLLVQADENVDNEMESSFGEGIVLRPVKHGLEDVYERMGYVTFWMPSMDYFRGWGSRSLKMI</sequence>
<feature type="domain" description="Heterokaryon incompatibility" evidence="1">
    <location>
        <begin position="233"/>
        <end position="388"/>
    </location>
</feature>
<gene>
    <name evidence="2" type="ORF">M431DRAFT_528908</name>
</gene>
<dbReference type="EMBL" id="KZ679677">
    <property type="protein sequence ID" value="PTB58127.1"/>
    <property type="molecule type" value="Genomic_DNA"/>
</dbReference>
<dbReference type="PANTHER" id="PTHR33112:SF16">
    <property type="entry name" value="HETEROKARYON INCOMPATIBILITY DOMAIN-CONTAINING PROTEIN"/>
    <property type="match status" value="1"/>
</dbReference>
<dbReference type="Proteomes" id="UP000241690">
    <property type="component" value="Unassembled WGS sequence"/>
</dbReference>
<keyword evidence="3" id="KW-1185">Reference proteome</keyword>
<dbReference type="GeneID" id="36629320"/>
<dbReference type="InterPro" id="IPR010730">
    <property type="entry name" value="HET"/>
</dbReference>
<dbReference type="PANTHER" id="PTHR33112">
    <property type="entry name" value="DOMAIN PROTEIN, PUTATIVE-RELATED"/>
    <property type="match status" value="1"/>
</dbReference>
<proteinExistence type="predicted"/>
<evidence type="ECO:0000259" key="1">
    <source>
        <dbReference type="Pfam" id="PF06985"/>
    </source>
</evidence>
<evidence type="ECO:0000313" key="2">
    <source>
        <dbReference type="EMBL" id="PTB58127.1"/>
    </source>
</evidence>